<protein>
    <submittedName>
        <fullName evidence="2 5">Uncharacterized protein</fullName>
    </submittedName>
</protein>
<proteinExistence type="predicted"/>
<keyword evidence="1" id="KW-0472">Membrane</keyword>
<evidence type="ECO:0000313" key="5">
    <source>
        <dbReference type="WBParaSite" id="DME_0000590301-mRNA-1"/>
    </source>
</evidence>
<keyword evidence="1" id="KW-1133">Transmembrane helix</keyword>
<feature type="transmembrane region" description="Helical" evidence="1">
    <location>
        <begin position="59"/>
        <end position="81"/>
    </location>
</feature>
<evidence type="ECO:0000313" key="3">
    <source>
        <dbReference type="Proteomes" id="UP000038040"/>
    </source>
</evidence>
<keyword evidence="4" id="KW-1185">Reference proteome</keyword>
<organism evidence="3 5">
    <name type="scientific">Dracunculus medinensis</name>
    <name type="common">Guinea worm</name>
    <dbReference type="NCBI Taxonomy" id="318479"/>
    <lineage>
        <taxon>Eukaryota</taxon>
        <taxon>Metazoa</taxon>
        <taxon>Ecdysozoa</taxon>
        <taxon>Nematoda</taxon>
        <taxon>Chromadorea</taxon>
        <taxon>Rhabditida</taxon>
        <taxon>Spirurina</taxon>
        <taxon>Dracunculoidea</taxon>
        <taxon>Dracunculidae</taxon>
        <taxon>Dracunculus</taxon>
    </lineage>
</organism>
<evidence type="ECO:0000313" key="4">
    <source>
        <dbReference type="Proteomes" id="UP000274756"/>
    </source>
</evidence>
<feature type="transmembrane region" description="Helical" evidence="1">
    <location>
        <begin position="154"/>
        <end position="172"/>
    </location>
</feature>
<reference evidence="2 4" key="2">
    <citation type="submission" date="2018-11" db="EMBL/GenBank/DDBJ databases">
        <authorList>
            <consortium name="Pathogen Informatics"/>
        </authorList>
    </citation>
    <scope>NUCLEOTIDE SEQUENCE [LARGE SCALE GENOMIC DNA]</scope>
</reference>
<feature type="transmembrane region" description="Helical" evidence="1">
    <location>
        <begin position="26"/>
        <end position="47"/>
    </location>
</feature>
<dbReference type="OrthoDB" id="5841339at2759"/>
<dbReference type="STRING" id="318479.A0A0N4UET0"/>
<name>A0A0N4UET0_DRAME</name>
<dbReference type="Proteomes" id="UP000038040">
    <property type="component" value="Unplaced"/>
</dbReference>
<dbReference type="WBParaSite" id="DME_0000590301-mRNA-1">
    <property type="protein sequence ID" value="DME_0000590301-mRNA-1"/>
    <property type="gene ID" value="DME_0000590301"/>
</dbReference>
<gene>
    <name evidence="2" type="ORF">DME_LOCUS842</name>
</gene>
<evidence type="ECO:0000313" key="2">
    <source>
        <dbReference type="EMBL" id="VDN50869.1"/>
    </source>
</evidence>
<accession>A0A0N4UET0</accession>
<evidence type="ECO:0000256" key="1">
    <source>
        <dbReference type="SAM" id="Phobius"/>
    </source>
</evidence>
<reference evidence="5" key="1">
    <citation type="submission" date="2017-02" db="UniProtKB">
        <authorList>
            <consortium name="WormBaseParasite"/>
        </authorList>
    </citation>
    <scope>IDENTIFICATION</scope>
</reference>
<dbReference type="EMBL" id="UYYG01000009">
    <property type="protein sequence ID" value="VDN50869.1"/>
    <property type="molecule type" value="Genomic_DNA"/>
</dbReference>
<dbReference type="AlphaFoldDB" id="A0A0N4UET0"/>
<dbReference type="Proteomes" id="UP000274756">
    <property type="component" value="Unassembled WGS sequence"/>
</dbReference>
<feature type="transmembrane region" description="Helical" evidence="1">
    <location>
        <begin position="125"/>
        <end position="147"/>
    </location>
</feature>
<sequence length="216" mass="24923">MGRWIFTVIGIVLKFRNVELFSSKSISITILGISIINWACALIKLLAFAENENFWKIPGIWFSLSFSIVSTVILIILWQFIICSRSSFNYRSLINDARETGDSENSRKGAFEHAVRLLQYCLNYWQWYLAARIFIPYFTGQVVATIVQTREITSLLRSIVSISILTTLRFGYQQPPYLPFSICREDISIGDYTIWLCLLVVPSCILHTITMFLDCF</sequence>
<keyword evidence="1" id="KW-0812">Transmembrane</keyword>
<feature type="transmembrane region" description="Helical" evidence="1">
    <location>
        <begin position="192"/>
        <end position="213"/>
    </location>
</feature>